<keyword evidence="3" id="KW-0560">Oxidoreductase</keyword>
<dbReference type="Gene3D" id="3.40.50.720">
    <property type="entry name" value="NAD(P)-binding Rossmann-like Domain"/>
    <property type="match status" value="1"/>
</dbReference>
<proteinExistence type="inferred from homology"/>
<accession>A0AAV1IYV8</accession>
<comment type="similarity">
    <text evidence="1">Belongs to the short-chain dehydrogenases/reductases (SDR) family.</text>
</comment>
<gene>
    <name evidence="4" type="ORF">LNINA_LOCUS2237</name>
</gene>
<dbReference type="InterPro" id="IPR036291">
    <property type="entry name" value="NAD(P)-bd_dom_sf"/>
</dbReference>
<dbReference type="PROSITE" id="PS00061">
    <property type="entry name" value="ADH_SHORT"/>
    <property type="match status" value="1"/>
</dbReference>
<dbReference type="InterPro" id="IPR002347">
    <property type="entry name" value="SDR_fam"/>
</dbReference>
<dbReference type="AlphaFoldDB" id="A0AAV1IYV8"/>
<dbReference type="GO" id="GO:0004090">
    <property type="term" value="F:carbonyl reductase (NADPH) activity"/>
    <property type="evidence" value="ECO:0007669"/>
    <property type="project" value="TreeGrafter"/>
</dbReference>
<dbReference type="Pfam" id="PF00106">
    <property type="entry name" value="adh_short"/>
    <property type="match status" value="1"/>
</dbReference>
<dbReference type="EMBL" id="CAVLEF010000003">
    <property type="protein sequence ID" value="CAK1542333.1"/>
    <property type="molecule type" value="Genomic_DNA"/>
</dbReference>
<dbReference type="InterPro" id="IPR020904">
    <property type="entry name" value="Sc_DH/Rdtase_CS"/>
</dbReference>
<name>A0AAV1IYV8_9NEOP</name>
<comment type="caution">
    <text evidence="4">The sequence shown here is derived from an EMBL/GenBank/DDBJ whole genome shotgun (WGS) entry which is preliminary data.</text>
</comment>
<evidence type="ECO:0000256" key="1">
    <source>
        <dbReference type="ARBA" id="ARBA00006484"/>
    </source>
</evidence>
<protein>
    <submittedName>
        <fullName evidence="4">Uncharacterized protein</fullName>
    </submittedName>
</protein>
<reference evidence="4 5" key="1">
    <citation type="submission" date="2023-11" db="EMBL/GenBank/DDBJ databases">
        <authorList>
            <person name="Okamura Y."/>
        </authorList>
    </citation>
    <scope>NUCLEOTIDE SEQUENCE [LARGE SCALE GENOMIC DNA]</scope>
</reference>
<dbReference type="SUPFAM" id="SSF51735">
    <property type="entry name" value="NAD(P)-binding Rossmann-fold domains"/>
    <property type="match status" value="1"/>
</dbReference>
<dbReference type="PANTHER" id="PTHR43963:SF4">
    <property type="entry name" value="CARBONYL REDUCTASE (NADPH)"/>
    <property type="match status" value="1"/>
</dbReference>
<evidence type="ECO:0000256" key="3">
    <source>
        <dbReference type="ARBA" id="ARBA00023002"/>
    </source>
</evidence>
<evidence type="ECO:0000313" key="5">
    <source>
        <dbReference type="Proteomes" id="UP001497472"/>
    </source>
</evidence>
<dbReference type="PRINTS" id="PR00081">
    <property type="entry name" value="GDHRDH"/>
</dbReference>
<keyword evidence="2" id="KW-0521">NADP</keyword>
<dbReference type="PANTHER" id="PTHR43963">
    <property type="entry name" value="CARBONYL REDUCTASE 1-RELATED"/>
    <property type="match status" value="1"/>
</dbReference>
<keyword evidence="5" id="KW-1185">Reference proteome</keyword>
<dbReference type="Proteomes" id="UP001497472">
    <property type="component" value="Unassembled WGS sequence"/>
</dbReference>
<sequence>MIRQSGIKSQKINMIDKVAVVTGANKGIGYGVVKELCRRGVKTVYLTARDIKRGTDAVASLKKEGYNPKFHQLEITDEESIKKFCEFIKQQHKGIDILINNAAVTQDNFNAPLYEDAKRVIDVNFHTIIRIEKFIFPLLNDNARVVNVSSDCGHLSKLKNKYWIERLSRKDLTLEDVEEFVNWFLDSVNNKTLKVEDFKWNILHAYVVSKIALCAYTWIQQRKIDRGISINALHPGFVTTSMTRNCGLLSVEEASDAPVYLALDADQSLKGKYIWFDKTEKDWYDVDIDIDYVDPDTFQDFVEKMSA</sequence>
<organism evidence="4 5">
    <name type="scientific">Leptosia nina</name>
    <dbReference type="NCBI Taxonomy" id="320188"/>
    <lineage>
        <taxon>Eukaryota</taxon>
        <taxon>Metazoa</taxon>
        <taxon>Ecdysozoa</taxon>
        <taxon>Arthropoda</taxon>
        <taxon>Hexapoda</taxon>
        <taxon>Insecta</taxon>
        <taxon>Pterygota</taxon>
        <taxon>Neoptera</taxon>
        <taxon>Endopterygota</taxon>
        <taxon>Lepidoptera</taxon>
        <taxon>Glossata</taxon>
        <taxon>Ditrysia</taxon>
        <taxon>Papilionoidea</taxon>
        <taxon>Pieridae</taxon>
        <taxon>Pierinae</taxon>
        <taxon>Leptosia</taxon>
    </lineage>
</organism>
<evidence type="ECO:0000313" key="4">
    <source>
        <dbReference type="EMBL" id="CAK1542333.1"/>
    </source>
</evidence>
<evidence type="ECO:0000256" key="2">
    <source>
        <dbReference type="ARBA" id="ARBA00022857"/>
    </source>
</evidence>